<dbReference type="RefSeq" id="WP_138564151.1">
    <property type="nucleotide sequence ID" value="NZ_CP040602.1"/>
</dbReference>
<proteinExistence type="inferred from homology"/>
<evidence type="ECO:0000256" key="7">
    <source>
        <dbReference type="ARBA" id="ARBA00022475"/>
    </source>
</evidence>
<evidence type="ECO:0000256" key="6">
    <source>
        <dbReference type="ARBA" id="ARBA00022448"/>
    </source>
</evidence>
<dbReference type="PANTHER" id="PTHR30188:SF4">
    <property type="entry name" value="PROTEIN TRIGALACTOSYLDIACYLGLYCEROL 1, CHLOROPLASTIC"/>
    <property type="match status" value="1"/>
</dbReference>
<keyword evidence="11 12" id="KW-0472">Membrane</keyword>
<dbReference type="EMBL" id="CP040602">
    <property type="protein sequence ID" value="QCU89616.1"/>
    <property type="molecule type" value="Genomic_DNA"/>
</dbReference>
<keyword evidence="6" id="KW-0813">Transport</keyword>
<keyword evidence="14" id="KW-1185">Reference proteome</keyword>
<organism evidence="13 14">
    <name type="scientific">Thiomicrorhabdus sediminis</name>
    <dbReference type="NCBI Taxonomy" id="2580412"/>
    <lineage>
        <taxon>Bacteria</taxon>
        <taxon>Pseudomonadati</taxon>
        <taxon>Pseudomonadota</taxon>
        <taxon>Gammaproteobacteria</taxon>
        <taxon>Thiotrichales</taxon>
        <taxon>Piscirickettsiaceae</taxon>
        <taxon>Thiomicrorhabdus</taxon>
    </lineage>
</organism>
<protein>
    <recommendedName>
        <fullName evidence="5">Intermembrane phospholipid transport system permease protein MlaE</fullName>
    </recommendedName>
</protein>
<evidence type="ECO:0000313" key="14">
    <source>
        <dbReference type="Proteomes" id="UP000304864"/>
    </source>
</evidence>
<feature type="transmembrane region" description="Helical" evidence="12">
    <location>
        <begin position="53"/>
        <end position="76"/>
    </location>
</feature>
<dbReference type="AlphaFoldDB" id="A0A4P9K5R8"/>
<comment type="subcellular location">
    <subcellularLocation>
        <location evidence="2 12">Cell inner membrane</location>
        <topology evidence="2 12">Multi-pass membrane protein</topology>
    </subcellularLocation>
</comment>
<dbReference type="GO" id="GO:0005548">
    <property type="term" value="F:phospholipid transporter activity"/>
    <property type="evidence" value="ECO:0007669"/>
    <property type="project" value="TreeGrafter"/>
</dbReference>
<comment type="similarity">
    <text evidence="3 12">Belongs to the MlaE permease family.</text>
</comment>
<name>A0A4P9K5R8_9GAMM</name>
<comment type="caution">
    <text evidence="12">Lacks conserved residue(s) required for the propagation of feature annotation.</text>
</comment>
<comment type="subunit">
    <text evidence="4">The complex is composed of two ATP-binding proteins (MlaF), two transmembrane proteins (MlaE), two cytoplasmic solute-binding proteins (MlaB) and six periplasmic solute-binding proteins (MlaD).</text>
</comment>
<keyword evidence="8 12" id="KW-0997">Cell inner membrane</keyword>
<evidence type="ECO:0000256" key="2">
    <source>
        <dbReference type="ARBA" id="ARBA00004429"/>
    </source>
</evidence>
<evidence type="ECO:0000256" key="11">
    <source>
        <dbReference type="ARBA" id="ARBA00023136"/>
    </source>
</evidence>
<dbReference type="OrthoDB" id="9806241at2"/>
<dbReference type="NCBIfam" id="NF033619">
    <property type="entry name" value="perm_MlaE_1"/>
    <property type="match status" value="1"/>
</dbReference>
<feature type="transmembrane region" description="Helical" evidence="12">
    <location>
        <begin position="156"/>
        <end position="185"/>
    </location>
</feature>
<dbReference type="InterPro" id="IPR003453">
    <property type="entry name" value="ABC_MlaE_roteobac"/>
</dbReference>
<dbReference type="Proteomes" id="UP000304864">
    <property type="component" value="Chromosome"/>
</dbReference>
<comment type="function">
    <text evidence="1">Part of the ABC transporter complex MlaFEDB, which is involved in a phospholipid transport pathway that maintains lipid asymmetry in the outer membrane by retrograde trafficking of phospholipids from the outer membrane to the inner membrane. Probably responsible for the translocation of the substrate across the membrane.</text>
</comment>
<feature type="transmembrane region" description="Helical" evidence="12">
    <location>
        <begin position="205"/>
        <end position="225"/>
    </location>
</feature>
<evidence type="ECO:0000256" key="10">
    <source>
        <dbReference type="ARBA" id="ARBA00022989"/>
    </source>
</evidence>
<sequence length="265" mass="28521">MRDIRTNPLLFVQNIGQRAISIVKSSGRAGLFIWGLLPALPYSLWRIDLLVKQVYVTGVLSLPIILTAGLFVGMVLSLQGYNILVDFNSEEAVGSMTALSLLRELGPVVAALLFAGRAGSALTAEIGLMRSTEQISALEMMAVDPIRYIYAPRFMAALIVLPLLAILFIAMGIIGGYMVGVGWLGIDEGAFWSQMNAQVDWREDVINGIIKAIAFGLLIAMVSLFQGHDAMPTSEGVSSATTRTVVHSSLGVLGLDFLLTALMFD</sequence>
<dbReference type="NCBIfam" id="TIGR00056">
    <property type="entry name" value="MlaE family lipid ABC transporter permease subunit"/>
    <property type="match status" value="1"/>
</dbReference>
<reference evidence="13 14" key="1">
    <citation type="submission" date="2019-05" db="EMBL/GenBank/DDBJ databases">
        <title>Thiomicrorhabdus sediminis sp. nov, a novel sulfur-oxidizing bacterium isolated from coastal sediment.</title>
        <authorList>
            <person name="Liu X."/>
        </authorList>
    </citation>
    <scope>NUCLEOTIDE SEQUENCE [LARGE SCALE GENOMIC DNA]</scope>
    <source>
        <strain evidence="13 14">G1</strain>
    </source>
</reference>
<dbReference type="InterPro" id="IPR053408">
    <property type="entry name" value="MlaE_Permease"/>
</dbReference>
<evidence type="ECO:0000256" key="1">
    <source>
        <dbReference type="ARBA" id="ARBA00002460"/>
    </source>
</evidence>
<evidence type="ECO:0000256" key="3">
    <source>
        <dbReference type="ARBA" id="ARBA00007556"/>
    </source>
</evidence>
<dbReference type="KEGG" id="thig:FE785_02675"/>
<gene>
    <name evidence="13" type="primary">mlaE</name>
    <name evidence="13" type="ORF">FE785_02675</name>
</gene>
<evidence type="ECO:0000256" key="5">
    <source>
        <dbReference type="ARBA" id="ARBA00020857"/>
    </source>
</evidence>
<keyword evidence="9 12" id="KW-0812">Transmembrane</keyword>
<evidence type="ECO:0000256" key="4">
    <source>
        <dbReference type="ARBA" id="ARBA00011380"/>
    </source>
</evidence>
<keyword evidence="7" id="KW-1003">Cell membrane</keyword>
<dbReference type="PANTHER" id="PTHR30188">
    <property type="entry name" value="ABC TRANSPORTER PERMEASE PROTEIN-RELATED"/>
    <property type="match status" value="1"/>
</dbReference>
<evidence type="ECO:0000256" key="8">
    <source>
        <dbReference type="ARBA" id="ARBA00022519"/>
    </source>
</evidence>
<dbReference type="InterPro" id="IPR030802">
    <property type="entry name" value="Permease_MalE"/>
</dbReference>
<accession>A0A4P9K5R8</accession>
<feature type="transmembrane region" description="Helical" evidence="12">
    <location>
        <begin position="245"/>
        <end position="264"/>
    </location>
</feature>
<dbReference type="GO" id="GO:0043190">
    <property type="term" value="C:ATP-binding cassette (ABC) transporter complex"/>
    <property type="evidence" value="ECO:0007669"/>
    <property type="project" value="InterPro"/>
</dbReference>
<keyword evidence="10 12" id="KW-1133">Transmembrane helix</keyword>
<evidence type="ECO:0000256" key="12">
    <source>
        <dbReference type="RuleBase" id="RU362044"/>
    </source>
</evidence>
<evidence type="ECO:0000256" key="9">
    <source>
        <dbReference type="ARBA" id="ARBA00022692"/>
    </source>
</evidence>
<evidence type="ECO:0000313" key="13">
    <source>
        <dbReference type="EMBL" id="QCU89616.1"/>
    </source>
</evidence>
<dbReference type="Pfam" id="PF02405">
    <property type="entry name" value="MlaE"/>
    <property type="match status" value="1"/>
</dbReference>